<feature type="transmembrane region" description="Helical" evidence="2">
    <location>
        <begin position="295"/>
        <end position="314"/>
    </location>
</feature>
<comment type="caution">
    <text evidence="3">The sequence shown here is derived from an EMBL/GenBank/DDBJ whole genome shotgun (WGS) entry which is preliminary data.</text>
</comment>
<feature type="transmembrane region" description="Helical" evidence="2">
    <location>
        <begin position="373"/>
        <end position="391"/>
    </location>
</feature>
<organism evidence="3 4">
    <name type="scientific">Vibrio paucivorans</name>
    <dbReference type="NCBI Taxonomy" id="2829489"/>
    <lineage>
        <taxon>Bacteria</taxon>
        <taxon>Pseudomonadati</taxon>
        <taxon>Pseudomonadota</taxon>
        <taxon>Gammaproteobacteria</taxon>
        <taxon>Vibrionales</taxon>
        <taxon>Vibrionaceae</taxon>
        <taxon>Vibrio</taxon>
    </lineage>
</organism>
<evidence type="ECO:0000256" key="1">
    <source>
        <dbReference type="ARBA" id="ARBA00009617"/>
    </source>
</evidence>
<sequence length="461" mass="51324">MVLNRMSVVEKIGFGSGDSAINLSMISAGMLIYAFHVQIVGLTPVDAGWLLLLVRIIDAVTDPAMGWATNRYKSRWGHYRHWIAFAAIPMGISMYLMFTTVGDTYEMKLMWAYATYIFNTLMFTMVTIPYISMIGVVTDNPDERITANSWRFTMAKTATLLCTSLVPFWVTSQADQVQGYATSFAILGAIGAVCLLFCAFTTREHIEVEPNKVPVVEQLRALVKNDQWIVLCSACITLMLAFLVRGNIAFIYGTEYAGASFGLQISIFLGMWSVGGIFAAIISKKLTKHFCKIKVFRVSMYASALMGFSIYFLVGQGEFLAAVICYFLYCFLADLNTPIFWALISEVSEYGKKKTGIDSSGISMGSISFCQKLGMGLSGIVTGYTLQYFGYSADAEKTPEVLEGLSLSLSIAPAIFFLITGFIMKKYIITNDYYNRMMIGFVEEKYDNNNEINSNKAECQR</sequence>
<dbReference type="RefSeq" id="WP_265686972.1">
    <property type="nucleotide sequence ID" value="NZ_JAKRRX010000024.1"/>
</dbReference>
<protein>
    <submittedName>
        <fullName evidence="3">Glycoside-pentoside-hexuronide (GPH):cation symporter</fullName>
    </submittedName>
</protein>
<dbReference type="PANTHER" id="PTHR11328">
    <property type="entry name" value="MAJOR FACILITATOR SUPERFAMILY DOMAIN-CONTAINING PROTEIN"/>
    <property type="match status" value="1"/>
</dbReference>
<reference evidence="3" key="1">
    <citation type="submission" date="2022-02" db="EMBL/GenBank/DDBJ databases">
        <title>Vibrio sp. nov., a new bacterium isolated from Bohai sea, China.</title>
        <authorList>
            <person name="Yuan Y."/>
        </authorList>
    </citation>
    <scope>NUCLEOTIDE SEQUENCE</scope>
    <source>
        <strain evidence="3">DBSS07</strain>
    </source>
</reference>
<feature type="transmembrane region" description="Helical" evidence="2">
    <location>
        <begin position="20"/>
        <end position="41"/>
    </location>
</feature>
<dbReference type="GO" id="GO:0006814">
    <property type="term" value="P:sodium ion transport"/>
    <property type="evidence" value="ECO:0007669"/>
    <property type="project" value="InterPro"/>
</dbReference>
<dbReference type="EMBL" id="JAKRRX010000024">
    <property type="protein sequence ID" value="MCW8333406.1"/>
    <property type="molecule type" value="Genomic_DNA"/>
</dbReference>
<evidence type="ECO:0000313" key="3">
    <source>
        <dbReference type="EMBL" id="MCW8333406.1"/>
    </source>
</evidence>
<proteinExistence type="inferred from homology"/>
<dbReference type="NCBIfam" id="TIGR00792">
    <property type="entry name" value="gph"/>
    <property type="match status" value="1"/>
</dbReference>
<name>A0A9X3CD22_9VIBR</name>
<feature type="transmembrane region" description="Helical" evidence="2">
    <location>
        <begin position="110"/>
        <end position="131"/>
    </location>
</feature>
<feature type="transmembrane region" description="Helical" evidence="2">
    <location>
        <begin position="411"/>
        <end position="429"/>
    </location>
</feature>
<dbReference type="GO" id="GO:0008643">
    <property type="term" value="P:carbohydrate transport"/>
    <property type="evidence" value="ECO:0007669"/>
    <property type="project" value="InterPro"/>
</dbReference>
<dbReference type="GO" id="GO:0015293">
    <property type="term" value="F:symporter activity"/>
    <property type="evidence" value="ECO:0007669"/>
    <property type="project" value="InterPro"/>
</dbReference>
<feature type="transmembrane region" description="Helical" evidence="2">
    <location>
        <begin position="320"/>
        <end position="344"/>
    </location>
</feature>
<keyword evidence="2" id="KW-0472">Membrane</keyword>
<accession>A0A9X3CD22</accession>
<evidence type="ECO:0000313" key="4">
    <source>
        <dbReference type="Proteomes" id="UP001155586"/>
    </source>
</evidence>
<dbReference type="InterPro" id="IPR039672">
    <property type="entry name" value="MFS_2"/>
</dbReference>
<comment type="similarity">
    <text evidence="1">Belongs to the sodium:galactoside symporter (TC 2.A.2) family.</text>
</comment>
<dbReference type="SUPFAM" id="SSF103473">
    <property type="entry name" value="MFS general substrate transporter"/>
    <property type="match status" value="1"/>
</dbReference>
<feature type="transmembrane region" description="Helical" evidence="2">
    <location>
        <begin position="182"/>
        <end position="202"/>
    </location>
</feature>
<keyword evidence="4" id="KW-1185">Reference proteome</keyword>
<dbReference type="GO" id="GO:0005886">
    <property type="term" value="C:plasma membrane"/>
    <property type="evidence" value="ECO:0007669"/>
    <property type="project" value="TreeGrafter"/>
</dbReference>
<keyword evidence="2" id="KW-1133">Transmembrane helix</keyword>
<dbReference type="InterPro" id="IPR036259">
    <property type="entry name" value="MFS_trans_sf"/>
</dbReference>
<dbReference type="InterPro" id="IPR001927">
    <property type="entry name" value="Na/Gal_symport"/>
</dbReference>
<dbReference type="PANTHER" id="PTHR11328:SF24">
    <property type="entry name" value="MAJOR FACILITATOR SUPERFAMILY (MFS) PROFILE DOMAIN-CONTAINING PROTEIN"/>
    <property type="match status" value="1"/>
</dbReference>
<feature type="transmembrane region" description="Helical" evidence="2">
    <location>
        <begin position="152"/>
        <end position="170"/>
    </location>
</feature>
<keyword evidence="2" id="KW-0812">Transmembrane</keyword>
<dbReference type="Proteomes" id="UP001155586">
    <property type="component" value="Unassembled WGS sequence"/>
</dbReference>
<dbReference type="CDD" id="cd17332">
    <property type="entry name" value="MFS_MelB_like"/>
    <property type="match status" value="1"/>
</dbReference>
<evidence type="ECO:0000256" key="2">
    <source>
        <dbReference type="SAM" id="Phobius"/>
    </source>
</evidence>
<gene>
    <name evidence="3" type="ORF">MD483_06175</name>
</gene>
<dbReference type="AlphaFoldDB" id="A0A9X3CD22"/>
<feature type="transmembrane region" description="Helical" evidence="2">
    <location>
        <begin position="47"/>
        <end position="67"/>
    </location>
</feature>
<dbReference type="Gene3D" id="1.20.1250.20">
    <property type="entry name" value="MFS general substrate transporter like domains"/>
    <property type="match status" value="1"/>
</dbReference>
<dbReference type="Pfam" id="PF13347">
    <property type="entry name" value="MFS_2"/>
    <property type="match status" value="1"/>
</dbReference>
<feature type="transmembrane region" description="Helical" evidence="2">
    <location>
        <begin position="228"/>
        <end position="253"/>
    </location>
</feature>
<feature type="transmembrane region" description="Helical" evidence="2">
    <location>
        <begin position="265"/>
        <end position="283"/>
    </location>
</feature>
<feature type="transmembrane region" description="Helical" evidence="2">
    <location>
        <begin position="79"/>
        <end position="98"/>
    </location>
</feature>